<feature type="domain" description="HTH luxR-type" evidence="4">
    <location>
        <begin position="165"/>
        <end position="228"/>
    </location>
</feature>
<gene>
    <name evidence="5" type="ORF">B2M20_17870</name>
</gene>
<dbReference type="PANTHER" id="PTHR44688:SF16">
    <property type="entry name" value="DNA-BINDING TRANSCRIPTIONAL ACTIVATOR DEVR_DOSR"/>
    <property type="match status" value="1"/>
</dbReference>
<dbReference type="PANTHER" id="PTHR44688">
    <property type="entry name" value="DNA-BINDING TRANSCRIPTIONAL ACTIVATOR DEVR_DOSR"/>
    <property type="match status" value="1"/>
</dbReference>
<dbReference type="Pfam" id="PF03472">
    <property type="entry name" value="Autoind_bind"/>
    <property type="match status" value="1"/>
</dbReference>
<keyword evidence="2" id="KW-0238">DNA-binding</keyword>
<dbReference type="OrthoDB" id="3170288at2"/>
<evidence type="ECO:0000256" key="1">
    <source>
        <dbReference type="ARBA" id="ARBA00023015"/>
    </source>
</evidence>
<dbReference type="CDD" id="cd06170">
    <property type="entry name" value="LuxR_C_like"/>
    <property type="match status" value="1"/>
</dbReference>
<dbReference type="PROSITE" id="PS00622">
    <property type="entry name" value="HTH_LUXR_1"/>
    <property type="match status" value="1"/>
</dbReference>
<protein>
    <submittedName>
        <fullName evidence="5">LuxR family transcriptional regulator</fullName>
    </submittedName>
</protein>
<dbReference type="InterPro" id="IPR016032">
    <property type="entry name" value="Sig_transdc_resp-reg_C-effctor"/>
</dbReference>
<evidence type="ECO:0000256" key="3">
    <source>
        <dbReference type="ARBA" id="ARBA00023163"/>
    </source>
</evidence>
<evidence type="ECO:0000313" key="5">
    <source>
        <dbReference type="EMBL" id="OPH81355.1"/>
    </source>
</evidence>
<dbReference type="Gene3D" id="3.30.450.80">
    <property type="entry name" value="Transcription factor LuxR-like, autoinducer-binding domain"/>
    <property type="match status" value="1"/>
</dbReference>
<dbReference type="SUPFAM" id="SSF75516">
    <property type="entry name" value="Pheromone-binding domain of LuxR-like quorum-sensing transcription factors"/>
    <property type="match status" value="1"/>
</dbReference>
<evidence type="ECO:0000313" key="6">
    <source>
        <dbReference type="Proteomes" id="UP000189940"/>
    </source>
</evidence>
<organism evidence="5 6">
    <name type="scientific">Nitrobacter vulgaris</name>
    <dbReference type="NCBI Taxonomy" id="29421"/>
    <lineage>
        <taxon>Bacteria</taxon>
        <taxon>Pseudomonadati</taxon>
        <taxon>Pseudomonadota</taxon>
        <taxon>Alphaproteobacteria</taxon>
        <taxon>Hyphomicrobiales</taxon>
        <taxon>Nitrobacteraceae</taxon>
        <taxon>Nitrobacter</taxon>
    </lineage>
</organism>
<accession>A0A1V4HU27</accession>
<dbReference type="SUPFAM" id="SSF46894">
    <property type="entry name" value="C-terminal effector domain of the bipartite response regulators"/>
    <property type="match status" value="1"/>
</dbReference>
<dbReference type="InterPro" id="IPR036693">
    <property type="entry name" value="TF_LuxR_autoind-bd_dom_sf"/>
</dbReference>
<dbReference type="Pfam" id="PF00196">
    <property type="entry name" value="GerE"/>
    <property type="match status" value="1"/>
</dbReference>
<keyword evidence="6" id="KW-1185">Reference proteome</keyword>
<dbReference type="InterPro" id="IPR036388">
    <property type="entry name" value="WH-like_DNA-bd_sf"/>
</dbReference>
<dbReference type="SMART" id="SM00421">
    <property type="entry name" value="HTH_LUXR"/>
    <property type="match status" value="1"/>
</dbReference>
<dbReference type="GO" id="GO:0003677">
    <property type="term" value="F:DNA binding"/>
    <property type="evidence" value="ECO:0007669"/>
    <property type="project" value="UniProtKB-KW"/>
</dbReference>
<keyword evidence="1" id="KW-0805">Transcription regulation</keyword>
<dbReference type="InterPro" id="IPR000792">
    <property type="entry name" value="Tscrpt_reg_LuxR_C"/>
</dbReference>
<dbReference type="PRINTS" id="PR00038">
    <property type="entry name" value="HTHLUXR"/>
</dbReference>
<dbReference type="PROSITE" id="PS50043">
    <property type="entry name" value="HTH_LUXR_2"/>
    <property type="match status" value="1"/>
</dbReference>
<dbReference type="AlphaFoldDB" id="A0A1V4HU27"/>
<proteinExistence type="predicted"/>
<evidence type="ECO:0000256" key="2">
    <source>
        <dbReference type="ARBA" id="ARBA00023125"/>
    </source>
</evidence>
<dbReference type="STRING" id="29421.B2M20_17870"/>
<dbReference type="GO" id="GO:0006355">
    <property type="term" value="P:regulation of DNA-templated transcription"/>
    <property type="evidence" value="ECO:0007669"/>
    <property type="project" value="InterPro"/>
</dbReference>
<dbReference type="InterPro" id="IPR005143">
    <property type="entry name" value="TF_LuxR_autoind-bd_dom"/>
</dbReference>
<dbReference type="EMBL" id="MWPQ01000069">
    <property type="protein sequence ID" value="OPH81355.1"/>
    <property type="molecule type" value="Genomic_DNA"/>
</dbReference>
<comment type="caution">
    <text evidence="5">The sequence shown here is derived from an EMBL/GenBank/DDBJ whole genome shotgun (WGS) entry which is preliminary data.</text>
</comment>
<evidence type="ECO:0000259" key="4">
    <source>
        <dbReference type="PROSITE" id="PS50043"/>
    </source>
</evidence>
<keyword evidence="3" id="KW-0804">Transcription</keyword>
<dbReference type="Proteomes" id="UP000189940">
    <property type="component" value="Unassembled WGS sequence"/>
</dbReference>
<dbReference type="Gene3D" id="1.10.10.10">
    <property type="entry name" value="Winged helix-like DNA-binding domain superfamily/Winged helix DNA-binding domain"/>
    <property type="match status" value="1"/>
</dbReference>
<name>A0A1V4HU27_NITVU</name>
<sequence length="231" mass="25695">MEAVEHTKTAAEIEDCLLGLAAGFGFTGLFGGIVPTRPAPLAELRSRILFQRFPGQWLDRYSRKGYVFRDPIIQHLFHERAPFRWHEGYESCPQRSNVRLIEGEAAEFGLRDGYVVPISTIDGEIVSLSFGGPETLPVSADLSILNFAASYALGQHLHRIATWRHVNSNLTAREWDCLLWAGEGKTNWEISAILGISKSTVTKHIMAAREKLGAVSKAHAIAMAIRTKLLR</sequence>
<reference evidence="5 6" key="1">
    <citation type="submission" date="2017-02" db="EMBL/GenBank/DDBJ databases">
        <title>Genome sequence of the nitrite-oxidizing bacterium Nitrobacter vulgaris strain Ab1.</title>
        <authorList>
            <person name="Mellbye B.L."/>
            <person name="Davis E.W."/>
            <person name="Spieck E."/>
            <person name="Chang J.H."/>
            <person name="Bottomley P.J."/>
            <person name="Sayavedra-Soto L.A."/>
        </authorList>
    </citation>
    <scope>NUCLEOTIDE SEQUENCE [LARGE SCALE GENOMIC DNA]</scope>
    <source>
        <strain evidence="5 6">Ab1</strain>
    </source>
</reference>